<dbReference type="InterPro" id="IPR001537">
    <property type="entry name" value="SpoU_MeTrfase"/>
</dbReference>
<proteinExistence type="inferred from homology"/>
<dbReference type="RefSeq" id="WP_207902896.1">
    <property type="nucleotide sequence ID" value="NZ_SLXK01000001.1"/>
</dbReference>
<dbReference type="GO" id="GO:0005737">
    <property type="term" value="C:cytoplasm"/>
    <property type="evidence" value="ECO:0007669"/>
    <property type="project" value="UniProtKB-ARBA"/>
</dbReference>
<dbReference type="SMART" id="SM00967">
    <property type="entry name" value="SpoU_sub_bind"/>
    <property type="match status" value="1"/>
</dbReference>
<dbReference type="Pfam" id="PF00588">
    <property type="entry name" value="SpoU_methylase"/>
    <property type="match status" value="1"/>
</dbReference>
<dbReference type="GO" id="GO:0003723">
    <property type="term" value="F:RNA binding"/>
    <property type="evidence" value="ECO:0007669"/>
    <property type="project" value="InterPro"/>
</dbReference>
<keyword evidence="3 5" id="KW-0808">Transferase</keyword>
<dbReference type="GO" id="GO:0032259">
    <property type="term" value="P:methylation"/>
    <property type="evidence" value="ECO:0007669"/>
    <property type="project" value="UniProtKB-KW"/>
</dbReference>
<dbReference type="SUPFAM" id="SSF55315">
    <property type="entry name" value="L30e-like"/>
    <property type="match status" value="1"/>
</dbReference>
<dbReference type="CDD" id="cd18095">
    <property type="entry name" value="SpoU-like_rRNA-MTase"/>
    <property type="match status" value="1"/>
</dbReference>
<dbReference type="AlphaFoldDB" id="A0A4R2PDF2"/>
<dbReference type="InterPro" id="IPR013123">
    <property type="entry name" value="SpoU_subst-bd"/>
</dbReference>
<evidence type="ECO:0000313" key="5">
    <source>
        <dbReference type="EMBL" id="TCP32121.1"/>
    </source>
</evidence>
<dbReference type="EMBL" id="SLXK01000001">
    <property type="protein sequence ID" value="TCP32121.1"/>
    <property type="molecule type" value="Genomic_DNA"/>
</dbReference>
<dbReference type="GO" id="GO:0008173">
    <property type="term" value="F:RNA methyltransferase activity"/>
    <property type="evidence" value="ECO:0007669"/>
    <property type="project" value="InterPro"/>
</dbReference>
<dbReference type="InterPro" id="IPR029028">
    <property type="entry name" value="Alpha/beta_knot_MTases"/>
</dbReference>
<reference evidence="5 6" key="1">
    <citation type="submission" date="2019-03" db="EMBL/GenBank/DDBJ databases">
        <title>Genomic Encyclopedia of Type Strains, Phase IV (KMG-IV): sequencing the most valuable type-strain genomes for metagenomic binning, comparative biology and taxonomic classification.</title>
        <authorList>
            <person name="Goeker M."/>
        </authorList>
    </citation>
    <scope>NUCLEOTIDE SEQUENCE [LARGE SCALE GENOMIC DNA]</scope>
    <source>
        <strain evidence="5 6">DSM 19377</strain>
    </source>
</reference>
<evidence type="ECO:0000256" key="2">
    <source>
        <dbReference type="ARBA" id="ARBA00022603"/>
    </source>
</evidence>
<dbReference type="InterPro" id="IPR051259">
    <property type="entry name" value="rRNA_Methyltransferase"/>
</dbReference>
<dbReference type="InterPro" id="IPR029026">
    <property type="entry name" value="tRNA_m1G_MTases_N"/>
</dbReference>
<evidence type="ECO:0000256" key="1">
    <source>
        <dbReference type="ARBA" id="ARBA00007228"/>
    </source>
</evidence>
<dbReference type="PANTHER" id="PTHR43191">
    <property type="entry name" value="RRNA METHYLTRANSFERASE 3"/>
    <property type="match status" value="1"/>
</dbReference>
<dbReference type="Pfam" id="PF22435">
    <property type="entry name" value="MRM3-like_sub_bind"/>
    <property type="match status" value="1"/>
</dbReference>
<organism evidence="5 6">
    <name type="scientific">Scopulibacillus darangshiensis</name>
    <dbReference type="NCBI Taxonomy" id="442528"/>
    <lineage>
        <taxon>Bacteria</taxon>
        <taxon>Bacillati</taxon>
        <taxon>Bacillota</taxon>
        <taxon>Bacilli</taxon>
        <taxon>Bacillales</taxon>
        <taxon>Sporolactobacillaceae</taxon>
        <taxon>Scopulibacillus</taxon>
    </lineage>
</organism>
<protein>
    <submittedName>
        <fullName evidence="5">TrmH family RNA methyltransferase</fullName>
    </submittedName>
</protein>
<name>A0A4R2PDF2_9BACL</name>
<accession>A0A4R2PDF2</accession>
<comment type="caution">
    <text evidence="5">The sequence shown here is derived from an EMBL/GenBank/DDBJ whole genome shotgun (WGS) entry which is preliminary data.</text>
</comment>
<dbReference type="PANTHER" id="PTHR43191:SF2">
    <property type="entry name" value="RRNA METHYLTRANSFERASE 3, MITOCHONDRIAL"/>
    <property type="match status" value="1"/>
</dbReference>
<dbReference type="InterPro" id="IPR053888">
    <property type="entry name" value="MRM3-like_sub_bind"/>
</dbReference>
<dbReference type="SUPFAM" id="SSF75217">
    <property type="entry name" value="alpha/beta knot"/>
    <property type="match status" value="1"/>
</dbReference>
<evidence type="ECO:0000256" key="3">
    <source>
        <dbReference type="ARBA" id="ARBA00022679"/>
    </source>
</evidence>
<keyword evidence="6" id="KW-1185">Reference proteome</keyword>
<dbReference type="Proteomes" id="UP000295416">
    <property type="component" value="Unassembled WGS sequence"/>
</dbReference>
<dbReference type="InterPro" id="IPR029064">
    <property type="entry name" value="Ribosomal_eL30-like_sf"/>
</dbReference>
<keyword evidence="2 5" id="KW-0489">Methyltransferase</keyword>
<dbReference type="GO" id="GO:0006396">
    <property type="term" value="P:RNA processing"/>
    <property type="evidence" value="ECO:0007669"/>
    <property type="project" value="InterPro"/>
</dbReference>
<sequence>MKRIESPQNQHFKHWKKLHNRKWREKTGEYLLEGPHLIQEAMKKPDIVISLIYDEGFRQRENWMKNNADEFIVDTKLFKELAQTETPQGILAVCRVMDEQLIVKQGRFLLIDSVQDPGNLGTIIRTADACGMDGVYLGAGCVDLYNQKVLRSAQGSHFHLPIIKSDLTEVVNDLKQAGATVYGSSLQGTTLQNVAHSCENFALIIGNEGNGVDEELLSLTDVNVKIPIYGLAESMNVAVASGILMYSLRTAPLA</sequence>
<feature type="domain" description="RNA 2-O ribose methyltransferase substrate binding" evidence="4">
    <location>
        <begin position="31"/>
        <end position="100"/>
    </location>
</feature>
<dbReference type="Gene3D" id="3.30.1330.30">
    <property type="match status" value="1"/>
</dbReference>
<evidence type="ECO:0000313" key="6">
    <source>
        <dbReference type="Proteomes" id="UP000295416"/>
    </source>
</evidence>
<comment type="similarity">
    <text evidence="1">Belongs to the class IV-like SAM-binding methyltransferase superfamily. RNA methyltransferase TrmH family.</text>
</comment>
<gene>
    <name evidence="5" type="ORF">EV207_10196</name>
</gene>
<dbReference type="Gene3D" id="3.40.1280.10">
    <property type="match status" value="1"/>
</dbReference>
<evidence type="ECO:0000259" key="4">
    <source>
        <dbReference type="SMART" id="SM00967"/>
    </source>
</evidence>